<sequence length="403" mass="45765">MHPLISRANPLCFGSPMTHGMTPSSSLACGPWARGTDFQRIVEKSTVTSKKKEKTKSKKERMKVEDMSWTEICERLGDVATGTRQATELQCIVDSMLLGLGKHLRRCGVNVLIPENRQELKVKAMGNDRVILTSGKAFDELKQLFPSRVLCIPNVCALNPIEQLKFVFVRHSVTLSKQDIFSRCMECNGVYFVKVPGPVIQALFENVVTCRNGFHDEVFDFEGWSERLRHVDPQQYAGVGCRLVLCDDNELVAECCGGTVDIISNIVTHDLLEEGVDIVVRRPHNEVDHITFNRKYCLTDASVVPKFYTGSDHRLLRARFRFSRRGEKTRFKKSSPRTTINWNLYTSLAGLWEDTVVDNINEEYDRFVHHLRDSAKGAESLKTTKTRLSPETFELVHQRGAAR</sequence>
<evidence type="ECO:0000313" key="3">
    <source>
        <dbReference type="Proteomes" id="UP000050761"/>
    </source>
</evidence>
<dbReference type="PROSITE" id="PS51257">
    <property type="entry name" value="PROKAR_LIPOPROTEIN"/>
    <property type="match status" value="1"/>
</dbReference>
<evidence type="ECO:0000259" key="1">
    <source>
        <dbReference type="Pfam" id="PF01927"/>
    </source>
</evidence>
<gene>
    <name evidence="2" type="ORF">HPBE_LOCUS18470</name>
</gene>
<dbReference type="AlphaFoldDB" id="A0A183G967"/>
<reference evidence="2 3" key="1">
    <citation type="submission" date="2018-11" db="EMBL/GenBank/DDBJ databases">
        <authorList>
            <consortium name="Pathogen Informatics"/>
        </authorList>
    </citation>
    <scope>NUCLEOTIDE SEQUENCE [LARGE SCALE GENOMIC DNA]</scope>
</reference>
<evidence type="ECO:0000313" key="2">
    <source>
        <dbReference type="EMBL" id="VDP11710.1"/>
    </source>
</evidence>
<keyword evidence="3" id="KW-1185">Reference proteome</keyword>
<dbReference type="Proteomes" id="UP000050761">
    <property type="component" value="Unassembled WGS sequence"/>
</dbReference>
<dbReference type="EMBL" id="UZAH01030705">
    <property type="protein sequence ID" value="VDP11710.1"/>
    <property type="molecule type" value="Genomic_DNA"/>
</dbReference>
<protein>
    <submittedName>
        <fullName evidence="4">Mut7-C domain-containing protein</fullName>
    </submittedName>
</protein>
<name>A0A183G967_HELPZ</name>
<dbReference type="PANTHER" id="PTHR47765:SF2">
    <property type="entry name" value="EXONUCLEASE MUT-7 HOMOLOG"/>
    <property type="match status" value="1"/>
</dbReference>
<feature type="domain" description="Mut7-C RNAse" evidence="1">
    <location>
        <begin position="92"/>
        <end position="190"/>
    </location>
</feature>
<reference evidence="4" key="2">
    <citation type="submission" date="2019-09" db="UniProtKB">
        <authorList>
            <consortium name="WormBaseParasite"/>
        </authorList>
    </citation>
    <scope>IDENTIFICATION</scope>
</reference>
<dbReference type="Pfam" id="PF01927">
    <property type="entry name" value="Mut7-C"/>
    <property type="match status" value="1"/>
</dbReference>
<evidence type="ECO:0000313" key="4">
    <source>
        <dbReference type="WBParaSite" id="HPBE_0001847101-mRNA-1"/>
    </source>
</evidence>
<dbReference type="InterPro" id="IPR052408">
    <property type="entry name" value="Exonuclease_MUT-7-like"/>
</dbReference>
<dbReference type="PANTHER" id="PTHR47765">
    <property type="entry name" value="3'-5' EXONUCLEASE DOMAIN-CONTAINING PROTEIN"/>
    <property type="match status" value="1"/>
</dbReference>
<organism evidence="3 4">
    <name type="scientific">Heligmosomoides polygyrus</name>
    <name type="common">Parasitic roundworm</name>
    <dbReference type="NCBI Taxonomy" id="6339"/>
    <lineage>
        <taxon>Eukaryota</taxon>
        <taxon>Metazoa</taxon>
        <taxon>Ecdysozoa</taxon>
        <taxon>Nematoda</taxon>
        <taxon>Chromadorea</taxon>
        <taxon>Rhabditida</taxon>
        <taxon>Rhabditina</taxon>
        <taxon>Rhabditomorpha</taxon>
        <taxon>Strongyloidea</taxon>
        <taxon>Heligmosomidae</taxon>
        <taxon>Heligmosomoides</taxon>
    </lineage>
</organism>
<accession>A0A183G967</accession>
<dbReference type="InterPro" id="IPR002782">
    <property type="entry name" value="Mut7-C_RNAse_dom"/>
</dbReference>
<dbReference type="OrthoDB" id="18193at2759"/>
<dbReference type="WBParaSite" id="HPBE_0001847101-mRNA-1">
    <property type="protein sequence ID" value="HPBE_0001847101-mRNA-1"/>
    <property type="gene ID" value="HPBE_0001847101"/>
</dbReference>
<proteinExistence type="predicted"/>
<accession>A0A3P8B3M2</accession>